<accession>A0A0F0LRS8</accession>
<gene>
    <name evidence="1" type="ORF">RS86_00987</name>
</gene>
<keyword evidence="2" id="KW-1185">Reference proteome</keyword>
<reference evidence="1 2" key="1">
    <citation type="submission" date="2015-02" db="EMBL/GenBank/DDBJ databases">
        <title>Draft genome sequences of ten Microbacterium spp. with emphasis on heavy metal contaminated environments.</title>
        <authorList>
            <person name="Corretto E."/>
        </authorList>
    </citation>
    <scope>NUCLEOTIDE SEQUENCE [LARGE SCALE GENOMIC DNA]</scope>
    <source>
        <strain evidence="1 2">ARN176</strain>
    </source>
</reference>
<protein>
    <submittedName>
        <fullName evidence="1">Uncharacterized protein</fullName>
    </submittedName>
</protein>
<comment type="caution">
    <text evidence="1">The sequence shown here is derived from an EMBL/GenBank/DDBJ whole genome shotgun (WGS) entry which is preliminary data.</text>
</comment>
<organism evidence="1 2">
    <name type="scientific">Microbacterium azadirachtae</name>
    <dbReference type="NCBI Taxonomy" id="582680"/>
    <lineage>
        <taxon>Bacteria</taxon>
        <taxon>Bacillati</taxon>
        <taxon>Actinomycetota</taxon>
        <taxon>Actinomycetes</taxon>
        <taxon>Micrococcales</taxon>
        <taxon>Microbacteriaceae</taxon>
        <taxon>Microbacterium</taxon>
    </lineage>
</organism>
<sequence length="54" mass="5613">MKNSAAISQCAKPSTGSFAERRSSAEIWLSRPTAPAFVPATDAARALYASSAVL</sequence>
<dbReference type="EMBL" id="JYIX01000029">
    <property type="protein sequence ID" value="KJL34201.1"/>
    <property type="molecule type" value="Genomic_DNA"/>
</dbReference>
<evidence type="ECO:0000313" key="2">
    <source>
        <dbReference type="Proteomes" id="UP000033740"/>
    </source>
</evidence>
<dbReference type="AlphaFoldDB" id="A0A0F0LRS8"/>
<proteinExistence type="predicted"/>
<evidence type="ECO:0000313" key="1">
    <source>
        <dbReference type="EMBL" id="KJL34201.1"/>
    </source>
</evidence>
<name>A0A0F0LRS8_9MICO</name>
<dbReference type="Proteomes" id="UP000033740">
    <property type="component" value="Unassembled WGS sequence"/>
</dbReference>